<reference evidence="3" key="3">
    <citation type="journal article" date="2018" name="Mol. Plant Microbe Interact.">
        <title>Genome sequence resources for the wheat stripe rust pathogen (Puccinia striiformis f. sp. tritici) and the barley stripe rust pathogen (Puccinia striiformis f. sp. hordei).</title>
        <authorList>
            <person name="Xia C."/>
            <person name="Wang M."/>
            <person name="Yin C."/>
            <person name="Cornejo O.E."/>
            <person name="Hulbert S.H."/>
            <person name="Chen X."/>
        </authorList>
    </citation>
    <scope>NUCLEOTIDE SEQUENCE [LARGE SCALE GENOMIC DNA]</scope>
    <source>
        <strain evidence="3">93TX-2</strain>
    </source>
</reference>
<name>A0A2S4V8M5_9BASI</name>
<comment type="caution">
    <text evidence="2">The sequence shown here is derived from an EMBL/GenBank/DDBJ whole genome shotgun (WGS) entry which is preliminary data.</text>
</comment>
<sequence>MGVRHRARVRERDDQIGHRQEERVEDEKEPEESAPQQEVLDNETNEERNETHDVQEDLDAMDRVARLLVSDDKDDSNGDVEIEVEDLIDAHLEEILRQEDVRLFEGQTDEDENENENEIDPVERSRWFPFKNKMVSQFVFIFISIVFS</sequence>
<dbReference type="VEuPathDB" id="FungiDB:PSTT_14247"/>
<keyword evidence="3" id="KW-1185">Reference proteome</keyword>
<gene>
    <name evidence="2" type="ORF">PSHT_10588</name>
</gene>
<dbReference type="Proteomes" id="UP000238274">
    <property type="component" value="Unassembled WGS sequence"/>
</dbReference>
<organism evidence="2 3">
    <name type="scientific">Puccinia striiformis</name>
    <dbReference type="NCBI Taxonomy" id="27350"/>
    <lineage>
        <taxon>Eukaryota</taxon>
        <taxon>Fungi</taxon>
        <taxon>Dikarya</taxon>
        <taxon>Basidiomycota</taxon>
        <taxon>Pucciniomycotina</taxon>
        <taxon>Pucciniomycetes</taxon>
        <taxon>Pucciniales</taxon>
        <taxon>Pucciniaceae</taxon>
        <taxon>Puccinia</taxon>
    </lineage>
</organism>
<dbReference type="AlphaFoldDB" id="A0A2S4V8M5"/>
<reference evidence="2 3" key="1">
    <citation type="submission" date="2017-12" db="EMBL/GenBank/DDBJ databases">
        <title>Gene loss provides genomic basis for host adaptation in cereal stripe rust fungi.</title>
        <authorList>
            <person name="Xia C."/>
        </authorList>
    </citation>
    <scope>NUCLEOTIDE SEQUENCE [LARGE SCALE GENOMIC DNA]</scope>
    <source>
        <strain evidence="2 3">93TX-2</strain>
    </source>
</reference>
<evidence type="ECO:0000313" key="3">
    <source>
        <dbReference type="Proteomes" id="UP000238274"/>
    </source>
</evidence>
<accession>A0A2S4V8M5</accession>
<dbReference type="EMBL" id="PKSM01000165">
    <property type="protein sequence ID" value="POW05893.1"/>
    <property type="molecule type" value="Genomic_DNA"/>
</dbReference>
<proteinExistence type="predicted"/>
<feature type="region of interest" description="Disordered" evidence="1">
    <location>
        <begin position="1"/>
        <end position="57"/>
    </location>
</feature>
<feature type="compositionally biased region" description="Basic and acidic residues" evidence="1">
    <location>
        <begin position="10"/>
        <end position="26"/>
    </location>
</feature>
<protein>
    <submittedName>
        <fullName evidence="2">Uncharacterized protein</fullName>
    </submittedName>
</protein>
<feature type="compositionally biased region" description="Basic and acidic residues" evidence="1">
    <location>
        <begin position="45"/>
        <end position="57"/>
    </location>
</feature>
<reference evidence="3" key="2">
    <citation type="journal article" date="2018" name="BMC Genomics">
        <title>Genomic insights into host adaptation between the wheat stripe rust pathogen (Puccinia striiformis f. sp. tritici) and the barley stripe rust pathogen (Puccinia striiformis f. sp. hordei).</title>
        <authorList>
            <person name="Xia C."/>
            <person name="Wang M."/>
            <person name="Yin C."/>
            <person name="Cornejo O.E."/>
            <person name="Hulbert S.H."/>
            <person name="Chen X."/>
        </authorList>
    </citation>
    <scope>NUCLEOTIDE SEQUENCE [LARGE SCALE GENOMIC DNA]</scope>
    <source>
        <strain evidence="3">93TX-2</strain>
    </source>
</reference>
<dbReference type="OrthoDB" id="2515685at2759"/>
<dbReference type="VEuPathDB" id="FungiDB:PSHT_10588"/>
<evidence type="ECO:0000256" key="1">
    <source>
        <dbReference type="SAM" id="MobiDB-lite"/>
    </source>
</evidence>
<evidence type="ECO:0000313" key="2">
    <source>
        <dbReference type="EMBL" id="POW05893.1"/>
    </source>
</evidence>